<proteinExistence type="predicted"/>
<dbReference type="AlphaFoldDB" id="Q1K3I9"/>
<keyword evidence="3" id="KW-0804">Transcription</keyword>
<evidence type="ECO:0000256" key="2">
    <source>
        <dbReference type="ARBA" id="ARBA00023125"/>
    </source>
</evidence>
<dbReference type="InterPro" id="IPR036271">
    <property type="entry name" value="Tet_transcr_reg_TetR-rel_C_sf"/>
</dbReference>
<evidence type="ECO:0000313" key="6">
    <source>
        <dbReference type="EMBL" id="EAT16985.1"/>
    </source>
</evidence>
<dbReference type="InterPro" id="IPR009057">
    <property type="entry name" value="Homeodomain-like_sf"/>
</dbReference>
<evidence type="ECO:0000313" key="7">
    <source>
        <dbReference type="Proteomes" id="UP000005695"/>
    </source>
</evidence>
<dbReference type="GO" id="GO:0003700">
    <property type="term" value="F:DNA-binding transcription factor activity"/>
    <property type="evidence" value="ECO:0007669"/>
    <property type="project" value="TreeGrafter"/>
</dbReference>
<evidence type="ECO:0000256" key="1">
    <source>
        <dbReference type="ARBA" id="ARBA00023015"/>
    </source>
</evidence>
<name>Q1K3I9_DESA6</name>
<reference evidence="6" key="2">
    <citation type="submission" date="2006-05" db="EMBL/GenBank/DDBJ databases">
        <title>Sequencing of the draft genome and assembly of Desulfuromonas acetoxidans DSM 684.</title>
        <authorList>
            <consortium name="US DOE Joint Genome Institute (JGI-PGF)"/>
            <person name="Copeland A."/>
            <person name="Lucas S."/>
            <person name="Lapidus A."/>
            <person name="Barry K."/>
            <person name="Detter J.C."/>
            <person name="Glavina del Rio T."/>
            <person name="Hammon N."/>
            <person name="Israni S."/>
            <person name="Dalin E."/>
            <person name="Tice H."/>
            <person name="Bruce D."/>
            <person name="Pitluck S."/>
            <person name="Richardson P."/>
        </authorList>
    </citation>
    <scope>NUCLEOTIDE SEQUENCE [LARGE SCALE GENOMIC DNA]</scope>
    <source>
        <strain evidence="6">DSM 684</strain>
    </source>
</reference>
<organism evidence="6 7">
    <name type="scientific">Desulfuromonas acetoxidans (strain DSM 684 / 11070)</name>
    <dbReference type="NCBI Taxonomy" id="281689"/>
    <lineage>
        <taxon>Bacteria</taxon>
        <taxon>Pseudomonadati</taxon>
        <taxon>Thermodesulfobacteriota</taxon>
        <taxon>Desulfuromonadia</taxon>
        <taxon>Desulfuromonadales</taxon>
        <taxon>Desulfuromonadaceae</taxon>
        <taxon>Desulfuromonas</taxon>
    </lineage>
</organism>
<sequence length="218" mass="24209">MIANNDSQKTTPLTKRLATAIRREQIAETSLKLISLHGLEALNIVAIAEDIGLAPSAIYRHFSGKEEILESVSGLLQDRLLGNVRRVCAETDDPLKRLHLLLQSHLNLVLKGSGIPRYVFATGSEGVQSTRKLRLFKAVELYLKKVATLFYDGQQVGKIRPELDPDVLSYMYLGLIQPGILLQQMSDGEFDIESHVEAAWEIFSKTISVTSQSGQPRP</sequence>
<evidence type="ECO:0000256" key="3">
    <source>
        <dbReference type="ARBA" id="ARBA00023163"/>
    </source>
</evidence>
<dbReference type="Proteomes" id="UP000005695">
    <property type="component" value="Unassembled WGS sequence"/>
</dbReference>
<evidence type="ECO:0000256" key="4">
    <source>
        <dbReference type="PROSITE-ProRule" id="PRU00335"/>
    </source>
</evidence>
<dbReference type="Gene3D" id="1.10.357.10">
    <property type="entry name" value="Tetracycline Repressor, domain 2"/>
    <property type="match status" value="1"/>
</dbReference>
<keyword evidence="2 4" id="KW-0238">DNA-binding</keyword>
<gene>
    <name evidence="6" type="ORF">Dace_2851</name>
</gene>
<protein>
    <submittedName>
        <fullName evidence="6">Transcriptional regulator, TetR family</fullName>
    </submittedName>
</protein>
<dbReference type="EMBL" id="AAEW02000002">
    <property type="protein sequence ID" value="EAT16985.1"/>
    <property type="molecule type" value="Genomic_DNA"/>
</dbReference>
<dbReference type="InterPro" id="IPR013570">
    <property type="entry name" value="Tscrpt_reg_YsiA_C"/>
</dbReference>
<reference evidence="6" key="1">
    <citation type="submission" date="2006-05" db="EMBL/GenBank/DDBJ databases">
        <title>Annotation of the draft genome assembly of Desulfuromonas acetoxidans DSM 684.</title>
        <authorList>
            <consortium name="US DOE Joint Genome Institute (JGI-ORNL)"/>
            <person name="Larimer F."/>
            <person name="Land M."/>
            <person name="Hauser L."/>
        </authorList>
    </citation>
    <scope>NUCLEOTIDE SEQUENCE [LARGE SCALE GENOMIC DNA]</scope>
    <source>
        <strain evidence="6">DSM 684</strain>
    </source>
</reference>
<comment type="caution">
    <text evidence="6">The sequence shown here is derived from an EMBL/GenBank/DDBJ whole genome shotgun (WGS) entry which is preliminary data.</text>
</comment>
<dbReference type="PRINTS" id="PR00455">
    <property type="entry name" value="HTHTETR"/>
</dbReference>
<dbReference type="PROSITE" id="PS50977">
    <property type="entry name" value="HTH_TETR_2"/>
    <property type="match status" value="1"/>
</dbReference>
<evidence type="ECO:0000259" key="5">
    <source>
        <dbReference type="PROSITE" id="PS50977"/>
    </source>
</evidence>
<accession>Q1K3I9</accession>
<dbReference type="PANTHER" id="PTHR30055:SF240">
    <property type="entry name" value="HTH-TYPE TRANSCRIPTIONAL REGULATOR ACRR"/>
    <property type="match status" value="1"/>
</dbReference>
<keyword evidence="7" id="KW-1185">Reference proteome</keyword>
<dbReference type="GO" id="GO:0000976">
    <property type="term" value="F:transcription cis-regulatory region binding"/>
    <property type="evidence" value="ECO:0007669"/>
    <property type="project" value="TreeGrafter"/>
</dbReference>
<dbReference type="InterPro" id="IPR050109">
    <property type="entry name" value="HTH-type_TetR-like_transc_reg"/>
</dbReference>
<keyword evidence="1" id="KW-0805">Transcription regulation</keyword>
<dbReference type="PANTHER" id="PTHR30055">
    <property type="entry name" value="HTH-TYPE TRANSCRIPTIONAL REGULATOR RUTR"/>
    <property type="match status" value="1"/>
</dbReference>
<feature type="domain" description="HTH tetR-type" evidence="5">
    <location>
        <begin position="20"/>
        <end position="80"/>
    </location>
</feature>
<dbReference type="SUPFAM" id="SSF46689">
    <property type="entry name" value="Homeodomain-like"/>
    <property type="match status" value="1"/>
</dbReference>
<feature type="DNA-binding region" description="H-T-H motif" evidence="4">
    <location>
        <begin position="43"/>
        <end position="62"/>
    </location>
</feature>
<dbReference type="Pfam" id="PF00440">
    <property type="entry name" value="TetR_N"/>
    <property type="match status" value="1"/>
</dbReference>
<dbReference type="OrthoDB" id="3249at2"/>
<dbReference type="InterPro" id="IPR001647">
    <property type="entry name" value="HTH_TetR"/>
</dbReference>
<dbReference type="Pfam" id="PF08359">
    <property type="entry name" value="TetR_C_4"/>
    <property type="match status" value="1"/>
</dbReference>
<dbReference type="SUPFAM" id="SSF48498">
    <property type="entry name" value="Tetracyclin repressor-like, C-terminal domain"/>
    <property type="match status" value="1"/>
</dbReference>
<dbReference type="RefSeq" id="WP_005997855.1">
    <property type="nucleotide sequence ID" value="NZ_AAEW02000002.1"/>
</dbReference>